<organism evidence="2 3">
    <name type="scientific">Tanticharoenia sakaeratensis NBRC 103193</name>
    <dbReference type="NCBI Taxonomy" id="1231623"/>
    <lineage>
        <taxon>Bacteria</taxon>
        <taxon>Pseudomonadati</taxon>
        <taxon>Pseudomonadota</taxon>
        <taxon>Alphaproteobacteria</taxon>
        <taxon>Acetobacterales</taxon>
        <taxon>Acetobacteraceae</taxon>
        <taxon>Tanticharoenia</taxon>
    </lineage>
</organism>
<dbReference type="Proteomes" id="UP000032679">
    <property type="component" value="Unassembled WGS sequence"/>
</dbReference>
<comment type="caution">
    <text evidence="2">The sequence shown here is derived from an EMBL/GenBank/DDBJ whole genome shotgun (WGS) entry which is preliminary data.</text>
</comment>
<dbReference type="EMBL" id="BALE01000021">
    <property type="protein sequence ID" value="GAN54466.1"/>
    <property type="molecule type" value="Genomic_DNA"/>
</dbReference>
<proteinExistence type="predicted"/>
<dbReference type="GO" id="GO:0009228">
    <property type="term" value="P:thiamine biosynthetic process"/>
    <property type="evidence" value="ECO:0007669"/>
    <property type="project" value="InterPro"/>
</dbReference>
<dbReference type="STRING" id="1231623.Tasa_021_047"/>
<accession>A0A0D6MLZ4</accession>
<keyword evidence="3" id="KW-1185">Reference proteome</keyword>
<reference evidence="2 3" key="1">
    <citation type="submission" date="2012-10" db="EMBL/GenBank/DDBJ databases">
        <title>Genome sequencing of Tanticharoenia sakaeratensis NBRC 103193.</title>
        <authorList>
            <person name="Azuma Y."/>
            <person name="Hadano H."/>
            <person name="Hirakawa H."/>
            <person name="Matsushita K."/>
        </authorList>
    </citation>
    <scope>NUCLEOTIDE SEQUENCE [LARGE SCALE GENOMIC DNA]</scope>
    <source>
        <strain evidence="2 3">NBRC 103193</strain>
    </source>
</reference>
<gene>
    <name evidence="2" type="ORF">Tasa_021_047</name>
</gene>
<dbReference type="Pfam" id="PF09084">
    <property type="entry name" value="NMT1"/>
    <property type="match status" value="1"/>
</dbReference>
<dbReference type="InterPro" id="IPR027939">
    <property type="entry name" value="NMT1/THI5"/>
</dbReference>
<dbReference type="SUPFAM" id="SSF53850">
    <property type="entry name" value="Periplasmic binding protein-like II"/>
    <property type="match status" value="1"/>
</dbReference>
<name>A0A0D6MLZ4_9PROT</name>
<evidence type="ECO:0000259" key="1">
    <source>
        <dbReference type="Pfam" id="PF09084"/>
    </source>
</evidence>
<sequence length="305" mass="33389">MPNVEYAGEWVAFDQHLFERQGVLVEWFPGGPNALATSIMLAAGEAELGYVSWLPFLEAVARGNDQMLIAAVFPRNALGIISLARHPVTRASDLLDARILTPGPPEAIAVNATLAMAGLPQRWTQLAAGFSPQPLLDGDGDAYIGFDTNQTLILERQGLVKNRDFFFSAFDDIGFRSYAALLATTREMLVHRRQDLIAYLRGLMTGWALNARQPTLAPRLAVERYGADLGLDPAQQLGQNLMQIPLTRYPDHPGRPRLALDRALMEGPMYAGARAAGHKALPPVDRLADFSIVYEAAAGLPREYL</sequence>
<dbReference type="Gene3D" id="3.40.190.10">
    <property type="entry name" value="Periplasmic binding protein-like II"/>
    <property type="match status" value="2"/>
</dbReference>
<dbReference type="AlphaFoldDB" id="A0A0D6MLZ4"/>
<dbReference type="PANTHER" id="PTHR31528">
    <property type="entry name" value="4-AMINO-5-HYDROXYMETHYL-2-METHYLPYRIMIDINE PHOSPHATE SYNTHASE THI11-RELATED"/>
    <property type="match status" value="1"/>
</dbReference>
<evidence type="ECO:0000313" key="3">
    <source>
        <dbReference type="Proteomes" id="UP000032679"/>
    </source>
</evidence>
<dbReference type="PANTHER" id="PTHR31528:SF3">
    <property type="entry name" value="THIAMINE BIOSYNTHESIS PROTEIN HI_0357-RELATED"/>
    <property type="match status" value="1"/>
</dbReference>
<feature type="domain" description="SsuA/THI5-like" evidence="1">
    <location>
        <begin position="4"/>
        <end position="215"/>
    </location>
</feature>
<evidence type="ECO:0000313" key="2">
    <source>
        <dbReference type="EMBL" id="GAN54466.1"/>
    </source>
</evidence>
<dbReference type="InterPro" id="IPR015168">
    <property type="entry name" value="SsuA/THI5"/>
</dbReference>
<protein>
    <submittedName>
        <fullName evidence="2">NMT1/THI5 like domain protein</fullName>
    </submittedName>
</protein>